<gene>
    <name evidence="1" type="primary">cobC2</name>
    <name evidence="1" type="ORF">PCIT_a2224</name>
</gene>
<dbReference type="PANTHER" id="PTHR48100:SF1">
    <property type="entry name" value="HISTIDINE PHOSPHATASE FAMILY PROTEIN-RELATED"/>
    <property type="match status" value="1"/>
</dbReference>
<organism evidence="1 2">
    <name type="scientific">Pseudoalteromonas citrea</name>
    <dbReference type="NCBI Taxonomy" id="43655"/>
    <lineage>
        <taxon>Bacteria</taxon>
        <taxon>Pseudomonadati</taxon>
        <taxon>Pseudomonadota</taxon>
        <taxon>Gammaproteobacteria</taxon>
        <taxon>Alteromonadales</taxon>
        <taxon>Pseudoalteromonadaceae</taxon>
        <taxon>Pseudoalteromonas</taxon>
    </lineage>
</organism>
<dbReference type="Gene3D" id="3.40.50.1240">
    <property type="entry name" value="Phosphoglycerate mutase-like"/>
    <property type="match status" value="1"/>
</dbReference>
<dbReference type="GO" id="GO:0016791">
    <property type="term" value="F:phosphatase activity"/>
    <property type="evidence" value="ECO:0007669"/>
    <property type="project" value="TreeGrafter"/>
</dbReference>
<evidence type="ECO:0000313" key="2">
    <source>
        <dbReference type="Proteomes" id="UP000016487"/>
    </source>
</evidence>
<reference evidence="1" key="1">
    <citation type="journal article" date="2012" name="J. Bacteriol.">
        <title>Genome sequences of type strains of seven species of the marine bacterium Pseudoalteromonas.</title>
        <authorList>
            <person name="Xie B.B."/>
            <person name="Shu Y.L."/>
            <person name="Qin Q.L."/>
            <person name="Rong J.C."/>
            <person name="Zhang X.Y."/>
            <person name="Chen X.L."/>
            <person name="Shi M."/>
            <person name="He H.L."/>
            <person name="Zhou B.C."/>
            <person name="Zhang Y.Z."/>
        </authorList>
    </citation>
    <scope>NUCLEOTIDE SEQUENCE</scope>
    <source>
        <strain evidence="1">DSM 8771</strain>
    </source>
</reference>
<name>A0AAD4AJN6_9GAMM</name>
<dbReference type="Proteomes" id="UP000016487">
    <property type="component" value="Unassembled WGS sequence"/>
</dbReference>
<sequence length="199" mass="22955">MQQTWYFLRHGALIQSGVLSGRTDIALSELGIEQLYAKTNTLTDIDRIFSSPLQRCRQFSTSLSDSWQTPLSIIDSLQEMDFGAWDGKSFEWLWNNTHNPSIGDFWQNPWRCTPPEAETMEAFYTRVQQWWHTQLASPNDSCNLVVTHGGVIKQLLALIFAFPKYNTIQQSLFDVSYGAMIKVQVYYDEQGIAWPKVVF</sequence>
<dbReference type="RefSeq" id="WP_010362848.1">
    <property type="nucleotide sequence ID" value="NZ_AHBZ03000015.1"/>
</dbReference>
<dbReference type="SMART" id="SM00855">
    <property type="entry name" value="PGAM"/>
    <property type="match status" value="1"/>
</dbReference>
<dbReference type="GO" id="GO:0005737">
    <property type="term" value="C:cytoplasm"/>
    <property type="evidence" value="ECO:0007669"/>
    <property type="project" value="TreeGrafter"/>
</dbReference>
<dbReference type="InterPro" id="IPR029033">
    <property type="entry name" value="His_PPase_superfam"/>
</dbReference>
<accession>A0AAD4AJN6</accession>
<proteinExistence type="predicted"/>
<reference evidence="1" key="2">
    <citation type="submission" date="2015-03" db="EMBL/GenBank/DDBJ databases">
        <title>Genome sequence of Pseudoalteromonas citrea.</title>
        <authorList>
            <person name="Xie B.-B."/>
            <person name="Rong J.-C."/>
            <person name="Qin Q.-L."/>
            <person name="Zhang Y.-Z."/>
        </authorList>
    </citation>
    <scope>NUCLEOTIDE SEQUENCE</scope>
    <source>
        <strain evidence="1">DSM 8771</strain>
    </source>
</reference>
<dbReference type="PANTHER" id="PTHR48100">
    <property type="entry name" value="BROAD-SPECIFICITY PHOSPHATASE YOR283W-RELATED"/>
    <property type="match status" value="1"/>
</dbReference>
<evidence type="ECO:0000313" key="1">
    <source>
        <dbReference type="EMBL" id="KAF7772200.1"/>
    </source>
</evidence>
<dbReference type="InterPro" id="IPR013078">
    <property type="entry name" value="His_Pase_superF_clade-1"/>
</dbReference>
<protein>
    <submittedName>
        <fullName evidence="1">Alpha-ribazole phosphatase</fullName>
    </submittedName>
</protein>
<dbReference type="SUPFAM" id="SSF53254">
    <property type="entry name" value="Phosphoglycerate mutase-like"/>
    <property type="match status" value="1"/>
</dbReference>
<dbReference type="AlphaFoldDB" id="A0AAD4AJN6"/>
<dbReference type="CDD" id="cd07067">
    <property type="entry name" value="HP_PGM_like"/>
    <property type="match status" value="1"/>
</dbReference>
<dbReference type="EMBL" id="AHBZ03000015">
    <property type="protein sequence ID" value="KAF7772200.1"/>
    <property type="molecule type" value="Genomic_DNA"/>
</dbReference>
<dbReference type="InterPro" id="IPR050275">
    <property type="entry name" value="PGM_Phosphatase"/>
</dbReference>
<comment type="caution">
    <text evidence="1">The sequence shown here is derived from an EMBL/GenBank/DDBJ whole genome shotgun (WGS) entry which is preliminary data.</text>
</comment>
<dbReference type="Pfam" id="PF00300">
    <property type="entry name" value="His_Phos_1"/>
    <property type="match status" value="1"/>
</dbReference>